<name>A0A1S8AXK1_9EURY</name>
<dbReference type="OrthoDB" id="285635at2157"/>
<protein>
    <submittedName>
        <fullName evidence="2">PhiH1 repressor</fullName>
    </submittedName>
</protein>
<sequence>MRQSGTWMTIWDDRILEIIRDEDAGRVGDLTDRDAIRISPSSVSRRCKKLAEHGLLTPLGNGVYTITERGEAYLDEEYDAENETYLNGGDSRDGPSASGTTQS</sequence>
<keyword evidence="3" id="KW-1185">Reference proteome</keyword>
<evidence type="ECO:0000313" key="2">
    <source>
        <dbReference type="EMBL" id="OLZ41510.1"/>
    </source>
</evidence>
<dbReference type="EMBL" id="LWLN01000001">
    <property type="protein sequence ID" value="OLZ41510.1"/>
    <property type="molecule type" value="Genomic_DNA"/>
</dbReference>
<dbReference type="Gene3D" id="1.10.10.10">
    <property type="entry name" value="Winged helix-like DNA-binding domain superfamily/Winged helix DNA-binding domain"/>
    <property type="match status" value="1"/>
</dbReference>
<proteinExistence type="predicted"/>
<gene>
    <name evidence="2" type="ORF">A6E15_11180</name>
</gene>
<dbReference type="AlphaFoldDB" id="A0A1S8AXK1"/>
<comment type="caution">
    <text evidence="2">The sequence shown here is derived from an EMBL/GenBank/DDBJ whole genome shotgun (WGS) entry which is preliminary data.</text>
</comment>
<dbReference type="Proteomes" id="UP000189370">
    <property type="component" value="Unassembled WGS sequence"/>
</dbReference>
<dbReference type="InterPro" id="IPR036388">
    <property type="entry name" value="WH-like_DNA-bd_sf"/>
</dbReference>
<dbReference type="SUPFAM" id="SSF46785">
    <property type="entry name" value="Winged helix' DNA-binding domain"/>
    <property type="match status" value="1"/>
</dbReference>
<feature type="region of interest" description="Disordered" evidence="1">
    <location>
        <begin position="82"/>
        <end position="103"/>
    </location>
</feature>
<organism evidence="2 3">
    <name type="scientific">Natrinema saccharevitans</name>
    <dbReference type="NCBI Taxonomy" id="301967"/>
    <lineage>
        <taxon>Archaea</taxon>
        <taxon>Methanobacteriati</taxon>
        <taxon>Methanobacteriota</taxon>
        <taxon>Stenosarchaea group</taxon>
        <taxon>Halobacteria</taxon>
        <taxon>Halobacteriales</taxon>
        <taxon>Natrialbaceae</taxon>
        <taxon>Natrinema</taxon>
    </lineage>
</organism>
<dbReference type="InterPro" id="IPR036390">
    <property type="entry name" value="WH_DNA-bd_sf"/>
</dbReference>
<accession>A0A1S8AXK1</accession>
<reference evidence="3" key="1">
    <citation type="submission" date="2016-04" db="EMBL/GenBank/DDBJ databases">
        <authorList>
            <person name="Chen S.-C."/>
            <person name="Lai M.-C."/>
        </authorList>
    </citation>
    <scope>NUCLEOTIDE SEQUENCE [LARGE SCALE GENOMIC DNA]</scope>
    <source>
        <strain evidence="3">AB14</strain>
    </source>
</reference>
<dbReference type="RefSeq" id="WP_076146284.1">
    <property type="nucleotide sequence ID" value="NZ_LWLN01000001.1"/>
</dbReference>
<evidence type="ECO:0000256" key="1">
    <source>
        <dbReference type="SAM" id="MobiDB-lite"/>
    </source>
</evidence>
<evidence type="ECO:0000313" key="3">
    <source>
        <dbReference type="Proteomes" id="UP000189370"/>
    </source>
</evidence>